<dbReference type="CDD" id="cd09154">
    <property type="entry name" value="PLDc_SMU_988_like_1"/>
    <property type="match status" value="1"/>
</dbReference>
<dbReference type="CDD" id="cd09160">
    <property type="entry name" value="PLDc_SMU_988_like_2"/>
    <property type="match status" value="1"/>
</dbReference>
<dbReference type="SUPFAM" id="SSF56024">
    <property type="entry name" value="Phospholipase D/nuclease"/>
    <property type="match status" value="2"/>
</dbReference>
<evidence type="ECO:0000256" key="7">
    <source>
        <dbReference type="ARBA" id="ARBA00022989"/>
    </source>
</evidence>
<evidence type="ECO:0000256" key="4">
    <source>
        <dbReference type="ARBA" id="ARBA00022679"/>
    </source>
</evidence>
<keyword evidence="11" id="KW-1208">Phospholipid metabolism</keyword>
<dbReference type="NCBIfam" id="TIGR04265">
    <property type="entry name" value="bac_cardiolipin"/>
    <property type="match status" value="1"/>
</dbReference>
<protein>
    <recommendedName>
        <fullName evidence="12">Cardiolipin synthase</fullName>
        <ecNumber evidence="12">2.7.8.-</ecNumber>
    </recommendedName>
</protein>
<dbReference type="GO" id="GO:0005886">
    <property type="term" value="C:plasma membrane"/>
    <property type="evidence" value="ECO:0007669"/>
    <property type="project" value="UniProtKB-SubCell"/>
</dbReference>
<dbReference type="Gene3D" id="3.30.870.10">
    <property type="entry name" value="Endonuclease Chain A"/>
    <property type="match status" value="2"/>
</dbReference>
<evidence type="ECO:0000256" key="3">
    <source>
        <dbReference type="ARBA" id="ARBA00022516"/>
    </source>
</evidence>
<evidence type="ECO:0000259" key="14">
    <source>
        <dbReference type="PROSITE" id="PS50035"/>
    </source>
</evidence>
<dbReference type="InterPro" id="IPR022924">
    <property type="entry name" value="Cardiolipin_synthase"/>
</dbReference>
<keyword evidence="16" id="KW-1185">Reference proteome</keyword>
<feature type="transmembrane region" description="Helical" evidence="13">
    <location>
        <begin position="72"/>
        <end position="99"/>
    </location>
</feature>
<evidence type="ECO:0000313" key="15">
    <source>
        <dbReference type="EMBL" id="RKI94142.1"/>
    </source>
</evidence>
<keyword evidence="6" id="KW-0677">Repeat</keyword>
<dbReference type="InterPro" id="IPR001736">
    <property type="entry name" value="PLipase_D/transphosphatidylase"/>
</dbReference>
<reference evidence="15 16" key="1">
    <citation type="submission" date="2018-09" db="EMBL/GenBank/DDBJ databases">
        <title>Murine metabolic-syndrome-specific gut microbial biobank.</title>
        <authorList>
            <person name="Liu C."/>
        </authorList>
    </citation>
    <scope>NUCLEOTIDE SEQUENCE [LARGE SCALE GENOMIC DNA]</scope>
    <source>
        <strain evidence="15 16">0.1xD8-82</strain>
    </source>
</reference>
<comment type="caution">
    <text evidence="15">The sequence shown here is derived from an EMBL/GenBank/DDBJ whole genome shotgun (WGS) entry which is preliminary data.</text>
</comment>
<keyword evidence="10" id="KW-0594">Phospholipid biosynthesis</keyword>
<dbReference type="GO" id="GO:0032049">
    <property type="term" value="P:cardiolipin biosynthetic process"/>
    <property type="evidence" value="ECO:0007669"/>
    <property type="project" value="UniProtKB-UniRule"/>
</dbReference>
<dbReference type="PANTHER" id="PTHR21248">
    <property type="entry name" value="CARDIOLIPIN SYNTHASE"/>
    <property type="match status" value="1"/>
</dbReference>
<keyword evidence="4" id="KW-0808">Transferase</keyword>
<evidence type="ECO:0000256" key="1">
    <source>
        <dbReference type="ARBA" id="ARBA00004651"/>
    </source>
</evidence>
<sequence length="515" mass="59188">MKKFLKYLFKIIFGRTLIIILMVVLQAAVLLGSFIELRNYSPFIWESMNILGAFLIIFIINRDEPAEFKLSWIIPICLFPVLGALIYIFIMGNFSAIGLKTKLGRRIKETEGLLFVDKKTEVAIESSAVQLKGFAHYMGNTAGFPAYHNSTAVYYPLGEDKFADLLAELKKAEKFIFIEYFIIEPGIMWNAVLDILKEKAKEGVEVRVMYDGMCSIMLLPYWYPRKLRQYGIKAKMFAPIVPFLSTSQNNRDHRKIVVIDGKVAFTGGVNLADEYINAVERFGHWKDVSVKIMGDAVRSFTVMFLQMWNVSEKEDGEYEKYLKNVSFEKPPVSDGFVIPYGETPTRSTEVGKTVYSSVFNNACKYVHIMTPYFIIDREFLDCMRYAARRGVEVVMILPHIPDKKVIFYIARTFYPELLESGIKVYEYTPGFVHAKVFVSDDISATVGTINLDYRSFYHHFECGAYFYDNSVVAGIEEDFQATLLKCQEVTLDYYHRLPLYQKVIGRTSRLLAPLL</sequence>
<evidence type="ECO:0000256" key="9">
    <source>
        <dbReference type="ARBA" id="ARBA00023136"/>
    </source>
</evidence>
<dbReference type="Pfam" id="PF13396">
    <property type="entry name" value="PLDc_N"/>
    <property type="match status" value="1"/>
</dbReference>
<dbReference type="EC" id="2.7.8.-" evidence="12"/>
<dbReference type="PROSITE" id="PS50035">
    <property type="entry name" value="PLD"/>
    <property type="match status" value="2"/>
</dbReference>
<evidence type="ECO:0000256" key="11">
    <source>
        <dbReference type="ARBA" id="ARBA00023264"/>
    </source>
</evidence>
<dbReference type="InterPro" id="IPR027379">
    <property type="entry name" value="CLS_N"/>
</dbReference>
<evidence type="ECO:0000256" key="8">
    <source>
        <dbReference type="ARBA" id="ARBA00023098"/>
    </source>
</evidence>
<dbReference type="PANTHER" id="PTHR21248:SF22">
    <property type="entry name" value="PHOSPHOLIPASE D"/>
    <property type="match status" value="1"/>
</dbReference>
<gene>
    <name evidence="15" type="primary">cls</name>
    <name evidence="15" type="ORF">D7V94_00760</name>
</gene>
<keyword evidence="5 13" id="KW-0812">Transmembrane</keyword>
<dbReference type="InterPro" id="IPR025202">
    <property type="entry name" value="PLD-like_dom"/>
</dbReference>
<feature type="domain" description="PLD phosphodiesterase" evidence="14">
    <location>
        <begin position="428"/>
        <end position="455"/>
    </location>
</feature>
<comment type="subcellular location">
    <subcellularLocation>
        <location evidence="1">Cell membrane</location>
        <topology evidence="1">Multi-pass membrane protein</topology>
    </subcellularLocation>
</comment>
<evidence type="ECO:0000256" key="5">
    <source>
        <dbReference type="ARBA" id="ARBA00022692"/>
    </source>
</evidence>
<organism evidence="15 16">
    <name type="scientific">Parablautia intestinalis</name>
    <dbReference type="NCBI Taxonomy" id="2320100"/>
    <lineage>
        <taxon>Bacteria</taxon>
        <taxon>Bacillati</taxon>
        <taxon>Bacillota</taxon>
        <taxon>Clostridia</taxon>
        <taxon>Lachnospirales</taxon>
        <taxon>Lachnospiraceae</taxon>
        <taxon>Parablautia</taxon>
    </lineage>
</organism>
<evidence type="ECO:0000256" key="2">
    <source>
        <dbReference type="ARBA" id="ARBA00022475"/>
    </source>
</evidence>
<evidence type="ECO:0000256" key="6">
    <source>
        <dbReference type="ARBA" id="ARBA00022737"/>
    </source>
</evidence>
<feature type="domain" description="PLD phosphodiesterase" evidence="14">
    <location>
        <begin position="248"/>
        <end position="275"/>
    </location>
</feature>
<dbReference type="RefSeq" id="WP_120465861.1">
    <property type="nucleotide sequence ID" value="NZ_CATAJS010000010.1"/>
</dbReference>
<dbReference type="SMART" id="SM00155">
    <property type="entry name" value="PLDc"/>
    <property type="match status" value="2"/>
</dbReference>
<dbReference type="OrthoDB" id="9762009at2"/>
<dbReference type="AlphaFoldDB" id="A0A3A9ARY0"/>
<dbReference type="Proteomes" id="UP000280696">
    <property type="component" value="Unassembled WGS sequence"/>
</dbReference>
<feature type="transmembrane region" description="Helical" evidence="13">
    <location>
        <begin position="43"/>
        <end position="60"/>
    </location>
</feature>
<evidence type="ECO:0000256" key="12">
    <source>
        <dbReference type="NCBIfam" id="TIGR04265"/>
    </source>
</evidence>
<proteinExistence type="predicted"/>
<dbReference type="GO" id="GO:0008808">
    <property type="term" value="F:cardiolipin synthase activity"/>
    <property type="evidence" value="ECO:0007669"/>
    <property type="project" value="UniProtKB-UniRule"/>
</dbReference>
<evidence type="ECO:0000256" key="10">
    <source>
        <dbReference type="ARBA" id="ARBA00023209"/>
    </source>
</evidence>
<feature type="transmembrane region" description="Helical" evidence="13">
    <location>
        <begin position="12"/>
        <end position="31"/>
    </location>
</feature>
<keyword evidence="3" id="KW-0444">Lipid biosynthesis</keyword>
<keyword evidence="8" id="KW-0443">Lipid metabolism</keyword>
<keyword evidence="2" id="KW-1003">Cell membrane</keyword>
<evidence type="ECO:0000256" key="13">
    <source>
        <dbReference type="SAM" id="Phobius"/>
    </source>
</evidence>
<dbReference type="Pfam" id="PF13091">
    <property type="entry name" value="PLDc_2"/>
    <property type="match status" value="2"/>
</dbReference>
<name>A0A3A9ARY0_9FIRM</name>
<accession>A0A3A9ARY0</accession>
<evidence type="ECO:0000313" key="16">
    <source>
        <dbReference type="Proteomes" id="UP000280696"/>
    </source>
</evidence>
<keyword evidence="9 13" id="KW-0472">Membrane</keyword>
<dbReference type="EMBL" id="RAYQ01000001">
    <property type="protein sequence ID" value="RKI94142.1"/>
    <property type="molecule type" value="Genomic_DNA"/>
</dbReference>
<keyword evidence="7 13" id="KW-1133">Transmembrane helix</keyword>